<proteinExistence type="predicted"/>
<sequence>MAHYDLIVIGGGMCGIQAAKQGAALHAKVALIEKDDVLGGT</sequence>
<evidence type="ECO:0000313" key="1">
    <source>
        <dbReference type="EMBL" id="MFD1036929.1"/>
    </source>
</evidence>
<dbReference type="SUPFAM" id="SSF51905">
    <property type="entry name" value="FAD/NAD(P)-binding domain"/>
    <property type="match status" value="1"/>
</dbReference>
<evidence type="ECO:0000313" key="2">
    <source>
        <dbReference type="Proteomes" id="UP001597040"/>
    </source>
</evidence>
<dbReference type="RefSeq" id="WP_390358555.1">
    <property type="nucleotide sequence ID" value="NZ_JBHTKJ010000001.1"/>
</dbReference>
<name>A0ABW3LHL8_9BACI</name>
<dbReference type="Gene3D" id="3.50.50.60">
    <property type="entry name" value="FAD/NAD(P)-binding domain"/>
    <property type="match status" value="1"/>
</dbReference>
<protein>
    <submittedName>
        <fullName evidence="1">FAD-dependent oxidoreductase</fullName>
    </submittedName>
</protein>
<comment type="caution">
    <text evidence="1">The sequence shown here is derived from an EMBL/GenBank/DDBJ whole genome shotgun (WGS) entry which is preliminary data.</text>
</comment>
<accession>A0ABW3LHL8</accession>
<reference evidence="2" key="1">
    <citation type="journal article" date="2019" name="Int. J. Syst. Evol. Microbiol.">
        <title>The Global Catalogue of Microorganisms (GCM) 10K type strain sequencing project: providing services to taxonomists for standard genome sequencing and annotation.</title>
        <authorList>
            <consortium name="The Broad Institute Genomics Platform"/>
            <consortium name="The Broad Institute Genome Sequencing Center for Infectious Disease"/>
            <person name="Wu L."/>
            <person name="Ma J."/>
        </authorList>
    </citation>
    <scope>NUCLEOTIDE SEQUENCE [LARGE SCALE GENOMIC DNA]</scope>
    <source>
        <strain evidence="2">CCUG 56754</strain>
    </source>
</reference>
<dbReference type="PRINTS" id="PR00411">
    <property type="entry name" value="PNDRDTASEI"/>
</dbReference>
<keyword evidence="2" id="KW-1185">Reference proteome</keyword>
<dbReference type="EMBL" id="JBHTKJ010000001">
    <property type="protein sequence ID" value="MFD1036929.1"/>
    <property type="molecule type" value="Genomic_DNA"/>
</dbReference>
<gene>
    <name evidence="1" type="ORF">ACFQ3N_00610</name>
</gene>
<dbReference type="Proteomes" id="UP001597040">
    <property type="component" value="Unassembled WGS sequence"/>
</dbReference>
<organism evidence="1 2">
    <name type="scientific">Virgibacillus byunsanensis</name>
    <dbReference type="NCBI Taxonomy" id="570945"/>
    <lineage>
        <taxon>Bacteria</taxon>
        <taxon>Bacillati</taxon>
        <taxon>Bacillota</taxon>
        <taxon>Bacilli</taxon>
        <taxon>Bacillales</taxon>
        <taxon>Bacillaceae</taxon>
        <taxon>Virgibacillus</taxon>
    </lineage>
</organism>
<dbReference type="Pfam" id="PF12831">
    <property type="entry name" value="FAD_oxidored"/>
    <property type="match status" value="1"/>
</dbReference>
<dbReference type="InterPro" id="IPR036188">
    <property type="entry name" value="FAD/NAD-bd_sf"/>
</dbReference>